<evidence type="ECO:0000313" key="2">
    <source>
        <dbReference type="Proteomes" id="UP000033423"/>
    </source>
</evidence>
<evidence type="ECO:0000313" key="1">
    <source>
        <dbReference type="EMBL" id="KJU87392.1"/>
    </source>
</evidence>
<reference evidence="1 2" key="1">
    <citation type="submission" date="2015-02" db="EMBL/GenBank/DDBJ databases">
        <title>Single-cell genomics of uncultivated deep-branching MTB reveals a conserved set of magnetosome genes.</title>
        <authorList>
            <person name="Kolinko S."/>
            <person name="Richter M."/>
            <person name="Glockner F.O."/>
            <person name="Brachmann A."/>
            <person name="Schuler D."/>
        </authorList>
    </citation>
    <scope>NUCLEOTIDE SEQUENCE [LARGE SCALE GENOMIC DNA]</scope>
    <source>
        <strain evidence="1">TM-1</strain>
    </source>
</reference>
<keyword evidence="2" id="KW-1185">Reference proteome</keyword>
<organism evidence="1 2">
    <name type="scientific">Candidatus Magnetobacterium bavaricum</name>
    <dbReference type="NCBI Taxonomy" id="29290"/>
    <lineage>
        <taxon>Bacteria</taxon>
        <taxon>Pseudomonadati</taxon>
        <taxon>Nitrospirota</taxon>
        <taxon>Thermodesulfovibrionia</taxon>
        <taxon>Thermodesulfovibrionales</taxon>
        <taxon>Candidatus Magnetobacteriaceae</taxon>
        <taxon>Candidatus Magnetobacterium</taxon>
    </lineage>
</organism>
<proteinExistence type="predicted"/>
<comment type="caution">
    <text evidence="1">The sequence shown here is derived from an EMBL/GenBank/DDBJ whole genome shotgun (WGS) entry which is preliminary data.</text>
</comment>
<dbReference type="AlphaFoldDB" id="A0A0F3GZY3"/>
<dbReference type="EMBL" id="LACI01000191">
    <property type="protein sequence ID" value="KJU87392.1"/>
    <property type="molecule type" value="Genomic_DNA"/>
</dbReference>
<protein>
    <submittedName>
        <fullName evidence="1">Uncharacterized protein</fullName>
    </submittedName>
</protein>
<sequence length="60" mass="6943">MKNVYNHSCSLTLAVVLLNCMCKYSTSSVKWVRWMEVYHRIFLRQELCVNPSGTSVESLS</sequence>
<name>A0A0F3GZY3_9BACT</name>
<gene>
    <name evidence="1" type="ORF">MBAV_000413</name>
</gene>
<dbReference type="Proteomes" id="UP000033423">
    <property type="component" value="Unassembled WGS sequence"/>
</dbReference>
<accession>A0A0F3GZY3</accession>